<keyword evidence="7" id="KW-1185">Reference proteome</keyword>
<proteinExistence type="predicted"/>
<feature type="domain" description="MobA-like NTP transferase" evidence="5">
    <location>
        <begin position="5"/>
        <end position="129"/>
    </location>
</feature>
<organism evidence="6 7">
    <name type="scientific">Rhizopus delemar</name>
    <dbReference type="NCBI Taxonomy" id="936053"/>
    <lineage>
        <taxon>Eukaryota</taxon>
        <taxon>Fungi</taxon>
        <taxon>Fungi incertae sedis</taxon>
        <taxon>Mucoromycota</taxon>
        <taxon>Mucoromycotina</taxon>
        <taxon>Mucoromycetes</taxon>
        <taxon>Mucorales</taxon>
        <taxon>Mucorineae</taxon>
        <taxon>Rhizopodaceae</taxon>
        <taxon>Rhizopus</taxon>
    </lineage>
</organism>
<keyword evidence="2" id="KW-0808">Transferase</keyword>
<evidence type="ECO:0000259" key="5">
    <source>
        <dbReference type="Pfam" id="PF12804"/>
    </source>
</evidence>
<dbReference type="InterPro" id="IPR025877">
    <property type="entry name" value="MobA-like_NTP_Trfase"/>
</dbReference>
<keyword evidence="3" id="KW-0548">Nucleotidyltransferase</keyword>
<dbReference type="Gene3D" id="3.90.550.10">
    <property type="entry name" value="Spore Coat Polysaccharide Biosynthesis Protein SpsA, Chain A"/>
    <property type="match status" value="1"/>
</dbReference>
<dbReference type="Proteomes" id="UP000740926">
    <property type="component" value="Unassembled WGS sequence"/>
</dbReference>
<evidence type="ECO:0000256" key="3">
    <source>
        <dbReference type="ARBA" id="ARBA00022695"/>
    </source>
</evidence>
<dbReference type="Pfam" id="PF12804">
    <property type="entry name" value="NTP_transf_3"/>
    <property type="match status" value="1"/>
</dbReference>
<dbReference type="EC" id="2.7.7.23" evidence="1"/>
<protein>
    <recommendedName>
        <fullName evidence="1">UDP-N-acetylglucosamine diphosphorylase</fullName>
        <ecNumber evidence="1">2.7.7.23</ecNumber>
    </recommendedName>
</protein>
<gene>
    <name evidence="6" type="ORF">G6F50_015696</name>
</gene>
<dbReference type="InterPro" id="IPR029044">
    <property type="entry name" value="Nucleotide-diphossugar_trans"/>
</dbReference>
<dbReference type="GO" id="GO:0003977">
    <property type="term" value="F:UDP-N-acetylglucosamine diphosphorylase activity"/>
    <property type="evidence" value="ECO:0007669"/>
    <property type="project" value="UniProtKB-EC"/>
</dbReference>
<dbReference type="EMBL" id="JAANIU010008959">
    <property type="protein sequence ID" value="KAG1533962.1"/>
    <property type="molecule type" value="Genomic_DNA"/>
</dbReference>
<dbReference type="AlphaFoldDB" id="A0A9P7C3E8"/>
<evidence type="ECO:0000256" key="4">
    <source>
        <dbReference type="ARBA" id="ARBA00048493"/>
    </source>
</evidence>
<evidence type="ECO:0000256" key="2">
    <source>
        <dbReference type="ARBA" id="ARBA00022679"/>
    </source>
</evidence>
<dbReference type="CDD" id="cd02540">
    <property type="entry name" value="GT2_GlmU_N_bac"/>
    <property type="match status" value="1"/>
</dbReference>
<evidence type="ECO:0000256" key="1">
    <source>
        <dbReference type="ARBA" id="ARBA00012457"/>
    </source>
</evidence>
<dbReference type="PANTHER" id="PTHR43584">
    <property type="entry name" value="NUCLEOTIDYL TRANSFERASE"/>
    <property type="match status" value="1"/>
</dbReference>
<sequence>MLNVVTLAAGLGKRMQSDLPKVLHTLAGKPMLAHVLDSARQLKPARIIVVVGHGADRVKQAFDGQADLHFVLQQPQQGTGHAVQQAVPLLLEGDGKDDVTLVLYGDVPLVQPDTLQRLLAARASGAAVLTEVLADSTGYGRIVRDAQGNVFRIVEHKDASEAEHAIKETG</sequence>
<evidence type="ECO:0000313" key="7">
    <source>
        <dbReference type="Proteomes" id="UP000740926"/>
    </source>
</evidence>
<name>A0A9P7C3E8_9FUNG</name>
<dbReference type="SUPFAM" id="SSF53448">
    <property type="entry name" value="Nucleotide-diphospho-sugar transferases"/>
    <property type="match status" value="1"/>
</dbReference>
<evidence type="ECO:0000313" key="6">
    <source>
        <dbReference type="EMBL" id="KAG1533962.1"/>
    </source>
</evidence>
<comment type="catalytic activity">
    <reaction evidence="4">
        <text>N-acetyl-alpha-D-glucosamine 1-phosphate + UTP + H(+) = UDP-N-acetyl-alpha-D-glucosamine + diphosphate</text>
        <dbReference type="Rhea" id="RHEA:13509"/>
        <dbReference type="ChEBI" id="CHEBI:15378"/>
        <dbReference type="ChEBI" id="CHEBI:33019"/>
        <dbReference type="ChEBI" id="CHEBI:46398"/>
        <dbReference type="ChEBI" id="CHEBI:57705"/>
        <dbReference type="ChEBI" id="CHEBI:57776"/>
        <dbReference type="EC" id="2.7.7.23"/>
    </reaction>
</comment>
<accession>A0A9P7C3E8</accession>
<dbReference type="PANTHER" id="PTHR43584:SF3">
    <property type="entry name" value="BIFUNCTIONAL PROTEIN GLMU"/>
    <property type="match status" value="1"/>
</dbReference>
<comment type="caution">
    <text evidence="6">The sequence shown here is derived from an EMBL/GenBank/DDBJ whole genome shotgun (WGS) entry which is preliminary data.</text>
</comment>
<dbReference type="InterPro" id="IPR050065">
    <property type="entry name" value="GlmU-like"/>
</dbReference>
<reference evidence="6 7" key="1">
    <citation type="journal article" date="2020" name="Microb. Genom.">
        <title>Genetic diversity of clinical and environmental Mucorales isolates obtained from an investigation of mucormycosis cases among solid organ transplant recipients.</title>
        <authorList>
            <person name="Nguyen M.H."/>
            <person name="Kaul D."/>
            <person name="Muto C."/>
            <person name="Cheng S.J."/>
            <person name="Richter R.A."/>
            <person name="Bruno V.M."/>
            <person name="Liu G."/>
            <person name="Beyhan S."/>
            <person name="Sundermann A.J."/>
            <person name="Mounaud S."/>
            <person name="Pasculle A.W."/>
            <person name="Nierman W.C."/>
            <person name="Driscoll E."/>
            <person name="Cumbie R."/>
            <person name="Clancy C.J."/>
            <person name="Dupont C.L."/>
        </authorList>
    </citation>
    <scope>NUCLEOTIDE SEQUENCE [LARGE SCALE GENOMIC DNA]</scope>
    <source>
        <strain evidence="6 7">GL24</strain>
    </source>
</reference>